<dbReference type="Proteomes" id="UP000594468">
    <property type="component" value="Chromosome"/>
</dbReference>
<evidence type="ECO:0000313" key="3">
    <source>
        <dbReference type="EMBL" id="QPC82902.1"/>
    </source>
</evidence>
<accession>A0A7S8IET7</accession>
<gene>
    <name evidence="3" type="ORF">G4Y79_00590</name>
</gene>
<feature type="signal peptide" evidence="2">
    <location>
        <begin position="1"/>
        <end position="23"/>
    </location>
</feature>
<feature type="chain" id="PRO_5032325004" evidence="2">
    <location>
        <begin position="24"/>
        <end position="262"/>
    </location>
</feature>
<proteinExistence type="predicted"/>
<dbReference type="RefSeq" id="WP_195170971.1">
    <property type="nucleotide sequence ID" value="NZ_CP062983.1"/>
</dbReference>
<dbReference type="AlphaFoldDB" id="A0A7S8IET7"/>
<name>A0A7S8IET7_9CHLR</name>
<feature type="compositionally biased region" description="Gly residues" evidence="1">
    <location>
        <begin position="228"/>
        <end position="244"/>
    </location>
</feature>
<feature type="region of interest" description="Disordered" evidence="1">
    <location>
        <begin position="22"/>
        <end position="43"/>
    </location>
</feature>
<keyword evidence="2" id="KW-0732">Signal</keyword>
<dbReference type="EMBL" id="CP062983">
    <property type="protein sequence ID" value="QPC82902.1"/>
    <property type="molecule type" value="Genomic_DNA"/>
</dbReference>
<reference evidence="3 4" key="1">
    <citation type="submission" date="2020-02" db="EMBL/GenBank/DDBJ databases">
        <authorList>
            <person name="Zheng R.K."/>
            <person name="Sun C.M."/>
        </authorList>
    </citation>
    <scope>NUCLEOTIDE SEQUENCE [LARGE SCALE GENOMIC DNA]</scope>
    <source>
        <strain evidence="4">rifampicinis</strain>
    </source>
</reference>
<sequence>MKKLMIFTTVFALLLASVAVTSAQDDTTPEPEDTPEATPDTTLPAMMFGGPGNGLMLQVMEITGLTLEDIQQGFANGQTLAELIEENGGDVDDVKQQLLDLGFGRYEAALSSRIDALMDHELGSRMWNNGRGLTLIQNVLDITGLTVEDIQQGIANGQTLAELIEENGGNVDTVRDELIAAAVEQFPNVDEDVIAARVDAVLEQDLGSHFQQRFPGLGGGMRNSRGNNRGGNRGFGPGPFGNGYGNNNMVPVTPEPTATADV</sequence>
<dbReference type="KEGG" id="pmet:G4Y79_00590"/>
<evidence type="ECO:0000313" key="4">
    <source>
        <dbReference type="Proteomes" id="UP000594468"/>
    </source>
</evidence>
<evidence type="ECO:0000256" key="2">
    <source>
        <dbReference type="SAM" id="SignalP"/>
    </source>
</evidence>
<keyword evidence="4" id="KW-1185">Reference proteome</keyword>
<evidence type="ECO:0000256" key="1">
    <source>
        <dbReference type="SAM" id="MobiDB-lite"/>
    </source>
</evidence>
<organism evidence="3 4">
    <name type="scientific">Phototrophicus methaneseepsis</name>
    <dbReference type="NCBI Taxonomy" id="2710758"/>
    <lineage>
        <taxon>Bacteria</taxon>
        <taxon>Bacillati</taxon>
        <taxon>Chloroflexota</taxon>
        <taxon>Candidatus Thermofontia</taxon>
        <taxon>Phototrophicales</taxon>
        <taxon>Phototrophicaceae</taxon>
        <taxon>Phototrophicus</taxon>
    </lineage>
</organism>
<feature type="region of interest" description="Disordered" evidence="1">
    <location>
        <begin position="213"/>
        <end position="262"/>
    </location>
</feature>
<protein>
    <submittedName>
        <fullName evidence="3">Uncharacterized protein</fullName>
    </submittedName>
</protein>